<geneLocation type="mitochondrion" evidence="2"/>
<feature type="transmembrane region" description="Helical" evidence="1">
    <location>
        <begin position="156"/>
        <end position="178"/>
    </location>
</feature>
<organism evidence="2">
    <name type="scientific">Histeromerus sp. QL-2013</name>
    <dbReference type="NCBI Taxonomy" id="1421637"/>
    <lineage>
        <taxon>Eukaryota</taxon>
        <taxon>Metazoa</taxon>
        <taxon>Ecdysozoa</taxon>
        <taxon>Arthropoda</taxon>
        <taxon>Hexapoda</taxon>
        <taxon>Insecta</taxon>
        <taxon>Pterygota</taxon>
        <taxon>Neoptera</taxon>
        <taxon>Endopterygota</taxon>
        <taxon>Hymenoptera</taxon>
        <taxon>Apocrita</taxon>
        <taxon>Ichneumonoidea</taxon>
        <taxon>Braconidae</taxon>
        <taxon>Doryctinae</taxon>
        <taxon>Histeromerus</taxon>
    </lineage>
</organism>
<keyword evidence="1" id="KW-0812">Transmembrane</keyword>
<feature type="transmembrane region" description="Helical" evidence="1">
    <location>
        <begin position="97"/>
        <end position="116"/>
    </location>
</feature>
<name>A0A0A6ZKL3_9HYME</name>
<dbReference type="EMBL" id="KF418765">
    <property type="protein sequence ID" value="AHA52449.1"/>
    <property type="molecule type" value="Genomic_DNA"/>
</dbReference>
<evidence type="ECO:0000313" key="2">
    <source>
        <dbReference type="EMBL" id="AHA52449.1"/>
    </source>
</evidence>
<keyword evidence="1" id="KW-1133">Transmembrane helix</keyword>
<feature type="transmembrane region" description="Helical" evidence="1">
    <location>
        <begin position="6"/>
        <end position="25"/>
    </location>
</feature>
<protein>
    <submittedName>
        <fullName evidence="2">NADH dehydrogenase subunit 6</fullName>
    </submittedName>
</protein>
<accession>A0A0A6ZKL3</accession>
<dbReference type="AlphaFoldDB" id="A0A0A6ZKL3"/>
<sequence length="187" mass="22965">MKNFEFNLIFLMVFLDLVLMFLMIFPSNLYKFHPLTLSMLLVLYTIINSFKIIILNSSYWYSYILFLVMIGGLMILFMYFTSLAMNQLFYFNLSYNLYMFIKIIIMIMILVLYLSYFDLMNYLLMNYLDIFNYMNMNMIYIEFKNLMMDYSMDLNLFMIIYLFFTMICSVMICLKFMLPMRQFKKMK</sequence>
<keyword evidence="2" id="KW-0496">Mitochondrion</keyword>
<keyword evidence="1" id="KW-0472">Membrane</keyword>
<reference evidence="2" key="1">
    <citation type="submission" date="2013-07" db="EMBL/GenBank/DDBJ databases">
        <title>The comparative mitochondrial genomes from Braconidae subfamilies and the phylogeny of the Hymenoptera.</title>
        <authorList>
            <person name="Li Q."/>
            <person name="Wei S.J."/>
            <person name="Chen X.X."/>
        </authorList>
    </citation>
    <scope>NUCLEOTIDE SEQUENCE</scope>
</reference>
<evidence type="ECO:0000256" key="1">
    <source>
        <dbReference type="SAM" id="Phobius"/>
    </source>
</evidence>
<proteinExistence type="predicted"/>
<feature type="transmembrane region" description="Helical" evidence="1">
    <location>
        <begin position="60"/>
        <end position="85"/>
    </location>
</feature>
<gene>
    <name evidence="2" type="primary">ND6</name>
</gene>
<feature type="transmembrane region" description="Helical" evidence="1">
    <location>
        <begin position="37"/>
        <end position="54"/>
    </location>
</feature>